<organism evidence="1 2">
    <name type="scientific">Vararia minispora EC-137</name>
    <dbReference type="NCBI Taxonomy" id="1314806"/>
    <lineage>
        <taxon>Eukaryota</taxon>
        <taxon>Fungi</taxon>
        <taxon>Dikarya</taxon>
        <taxon>Basidiomycota</taxon>
        <taxon>Agaricomycotina</taxon>
        <taxon>Agaricomycetes</taxon>
        <taxon>Russulales</taxon>
        <taxon>Lachnocladiaceae</taxon>
        <taxon>Vararia</taxon>
    </lineage>
</organism>
<reference evidence="1" key="2">
    <citation type="journal article" date="2022" name="New Phytol.">
        <title>Evolutionary transition to the ectomycorrhizal habit in the genomes of a hyperdiverse lineage of mushroom-forming fungi.</title>
        <authorList>
            <person name="Looney B."/>
            <person name="Miyauchi S."/>
            <person name="Morin E."/>
            <person name="Drula E."/>
            <person name="Courty P.E."/>
            <person name="Kohler A."/>
            <person name="Kuo A."/>
            <person name="LaButti K."/>
            <person name="Pangilinan J."/>
            <person name="Lipzen A."/>
            <person name="Riley R."/>
            <person name="Andreopoulos W."/>
            <person name="He G."/>
            <person name="Johnson J."/>
            <person name="Nolan M."/>
            <person name="Tritt A."/>
            <person name="Barry K.W."/>
            <person name="Grigoriev I.V."/>
            <person name="Nagy L.G."/>
            <person name="Hibbett D."/>
            <person name="Henrissat B."/>
            <person name="Matheny P.B."/>
            <person name="Labbe J."/>
            <person name="Martin F.M."/>
        </authorList>
    </citation>
    <scope>NUCLEOTIDE SEQUENCE</scope>
    <source>
        <strain evidence="1">EC-137</strain>
    </source>
</reference>
<dbReference type="Proteomes" id="UP000814128">
    <property type="component" value="Unassembled WGS sequence"/>
</dbReference>
<accession>A0ACB8Q436</accession>
<sequence>MDLQPPSPVPTDKVIPNPNEMELQQYTHTGTLSHVPRLIASSHKIPVLAQLSTAAEAGDAIHVCIRSITTAHNGGMHAMFTSSAYMQAQLMLRVLATAKLMPQDIDILEAHRSRMPVRNMLKLEGIRCIFHRRTCNPLLLSSTKTVLGHCHGSTFLVGLLKVLACFHHRAVLPHHTTPFPELSHSDIIVPTAQCALCARRIFAQVNSSGFTGFVISVVLKFSPPLPLSLLPSLSSWTPPPYQTFFDLIEQYGTPLSPAPVPAPSLTLSYSCVLLTGATGMLGAGLLSLLIQRPNTTIYCPICGANSTSRLESTFRTHNLDLPALHTAHARSALHLLPTQTSAHPHSACTRKTTHAYSTKRAKSLLMCMRTLVQLCIVTSRHVCYFFVGTHTSTFGYKGERVLECAITPQCTDALNQGYAIAEHALLHLAHTHPDIFDLALVCTGQICGMHTFGTWSTNEAVPMLIVSLPTLHALPIEMPDAAWILSDTCTAILADFLNLLLSSDTLFLHVTNPVCQPWTNLAPDLTRIAGTPNSVIFLMCQYIARVRRCLADGPRTNIPIACLLPFFNAMVCSLNFESQHGWGSKMVLEVCELVVKGLAQLISANTPESSMKHSLAFAYDQDLTKKVIFMKVF</sequence>
<evidence type="ECO:0000313" key="1">
    <source>
        <dbReference type="EMBL" id="KAI0026518.1"/>
    </source>
</evidence>
<evidence type="ECO:0000313" key="2">
    <source>
        <dbReference type="Proteomes" id="UP000814128"/>
    </source>
</evidence>
<proteinExistence type="predicted"/>
<keyword evidence="2" id="KW-1185">Reference proteome</keyword>
<comment type="caution">
    <text evidence="1">The sequence shown here is derived from an EMBL/GenBank/DDBJ whole genome shotgun (WGS) entry which is preliminary data.</text>
</comment>
<dbReference type="EMBL" id="MU274452">
    <property type="protein sequence ID" value="KAI0026518.1"/>
    <property type="molecule type" value="Genomic_DNA"/>
</dbReference>
<protein>
    <submittedName>
        <fullName evidence="1">Uncharacterized protein</fullName>
    </submittedName>
</protein>
<gene>
    <name evidence="1" type="ORF">K488DRAFT_92409</name>
</gene>
<name>A0ACB8Q436_9AGAM</name>
<reference evidence="1" key="1">
    <citation type="submission" date="2021-02" db="EMBL/GenBank/DDBJ databases">
        <authorList>
            <consortium name="DOE Joint Genome Institute"/>
            <person name="Ahrendt S."/>
            <person name="Looney B.P."/>
            <person name="Miyauchi S."/>
            <person name="Morin E."/>
            <person name="Drula E."/>
            <person name="Courty P.E."/>
            <person name="Chicoki N."/>
            <person name="Fauchery L."/>
            <person name="Kohler A."/>
            <person name="Kuo A."/>
            <person name="Labutti K."/>
            <person name="Pangilinan J."/>
            <person name="Lipzen A."/>
            <person name="Riley R."/>
            <person name="Andreopoulos W."/>
            <person name="He G."/>
            <person name="Johnson J."/>
            <person name="Barry K.W."/>
            <person name="Grigoriev I.V."/>
            <person name="Nagy L."/>
            <person name="Hibbett D."/>
            <person name="Henrissat B."/>
            <person name="Matheny P.B."/>
            <person name="Labbe J."/>
            <person name="Martin F."/>
        </authorList>
    </citation>
    <scope>NUCLEOTIDE SEQUENCE</scope>
    <source>
        <strain evidence="1">EC-137</strain>
    </source>
</reference>